<dbReference type="NCBIfam" id="TIGR02241">
    <property type="entry name" value="conserved hypothetical phage tail region protein"/>
    <property type="match status" value="1"/>
</dbReference>
<organism evidence="1 2">
    <name type="scientific">Salana multivorans</name>
    <dbReference type="NCBI Taxonomy" id="120377"/>
    <lineage>
        <taxon>Bacteria</taxon>
        <taxon>Bacillati</taxon>
        <taxon>Actinomycetota</taxon>
        <taxon>Actinomycetes</taxon>
        <taxon>Micrococcales</taxon>
        <taxon>Beutenbergiaceae</taxon>
        <taxon>Salana</taxon>
    </lineage>
</organism>
<protein>
    <submittedName>
        <fullName evidence="1">Phage tail-like protein</fullName>
    </submittedName>
</protein>
<gene>
    <name evidence="1" type="ORF">EDD28_2208</name>
</gene>
<dbReference type="GO" id="GO:0005198">
    <property type="term" value="F:structural molecule activity"/>
    <property type="evidence" value="ECO:0007669"/>
    <property type="project" value="InterPro"/>
</dbReference>
<dbReference type="RefSeq" id="WP_211339167.1">
    <property type="nucleotide sequence ID" value="NZ_CALFQU010000006.1"/>
</dbReference>
<accession>A0A3N2DCZ3</accession>
<dbReference type="InterPro" id="IPR011747">
    <property type="entry name" value="CHP02241"/>
</dbReference>
<dbReference type="EMBL" id="RKHQ01000001">
    <property type="protein sequence ID" value="ROR97607.1"/>
    <property type="molecule type" value="Genomic_DNA"/>
</dbReference>
<dbReference type="Pfam" id="PF06841">
    <property type="entry name" value="Phage_T4_gp19"/>
    <property type="match status" value="1"/>
</dbReference>
<dbReference type="Proteomes" id="UP000275356">
    <property type="component" value="Unassembled WGS sequence"/>
</dbReference>
<proteinExistence type="predicted"/>
<keyword evidence="2" id="KW-1185">Reference proteome</keyword>
<sequence length="145" mass="15829">MTILETTETAVGVRYHVSVDGQDLGLFSSCEGLAVEVVMETREEGGNNDFVHQLPTRLRYPNIKLTRPLGKDAAKVAAWVSSVASGYQRRTCQITVFTTDGRQVASWSLQGVVPVRWTGPQLQEDSAKVLTEQLEIAHHGFTGGA</sequence>
<dbReference type="InterPro" id="IPR010667">
    <property type="entry name" value="Phage_T4_Gp19"/>
</dbReference>
<evidence type="ECO:0000313" key="2">
    <source>
        <dbReference type="Proteomes" id="UP000275356"/>
    </source>
</evidence>
<dbReference type="AlphaFoldDB" id="A0A3N2DCZ3"/>
<evidence type="ECO:0000313" key="1">
    <source>
        <dbReference type="EMBL" id="ROR97607.1"/>
    </source>
</evidence>
<reference evidence="1 2" key="1">
    <citation type="submission" date="2018-11" db="EMBL/GenBank/DDBJ databases">
        <title>Sequencing the genomes of 1000 actinobacteria strains.</title>
        <authorList>
            <person name="Klenk H.-P."/>
        </authorList>
    </citation>
    <scope>NUCLEOTIDE SEQUENCE [LARGE SCALE GENOMIC DNA]</scope>
    <source>
        <strain evidence="1 2">DSM 13521</strain>
    </source>
</reference>
<dbReference type="PANTHER" id="PTHR38009">
    <property type="entry name" value="CONSERVED HYPOTHETICAL PHAGE TAIL PROTEIN"/>
    <property type="match status" value="1"/>
</dbReference>
<dbReference type="PANTHER" id="PTHR38009:SF1">
    <property type="entry name" value="CONSERVED HYPOTHETICAL PHAGE TAIL PROTEIN"/>
    <property type="match status" value="1"/>
</dbReference>
<comment type="caution">
    <text evidence="1">The sequence shown here is derived from an EMBL/GenBank/DDBJ whole genome shotgun (WGS) entry which is preliminary data.</text>
</comment>
<name>A0A3N2DCZ3_9MICO</name>